<name>A0A1B0A501_GLOPL</name>
<dbReference type="Proteomes" id="UP000092445">
    <property type="component" value="Unassembled WGS sequence"/>
</dbReference>
<dbReference type="VEuPathDB" id="VectorBase:GPAI034593"/>
<organism evidence="1 2">
    <name type="scientific">Glossina pallidipes</name>
    <name type="common">Tsetse fly</name>
    <dbReference type="NCBI Taxonomy" id="7398"/>
    <lineage>
        <taxon>Eukaryota</taxon>
        <taxon>Metazoa</taxon>
        <taxon>Ecdysozoa</taxon>
        <taxon>Arthropoda</taxon>
        <taxon>Hexapoda</taxon>
        <taxon>Insecta</taxon>
        <taxon>Pterygota</taxon>
        <taxon>Neoptera</taxon>
        <taxon>Endopterygota</taxon>
        <taxon>Diptera</taxon>
        <taxon>Brachycera</taxon>
        <taxon>Muscomorpha</taxon>
        <taxon>Hippoboscoidea</taxon>
        <taxon>Glossinidae</taxon>
        <taxon>Glossina</taxon>
    </lineage>
</organism>
<reference evidence="2" key="1">
    <citation type="submission" date="2014-03" db="EMBL/GenBank/DDBJ databases">
        <authorList>
            <person name="Aksoy S."/>
            <person name="Warren W."/>
            <person name="Wilson R.K."/>
        </authorList>
    </citation>
    <scope>NUCLEOTIDE SEQUENCE [LARGE SCALE GENOMIC DNA]</scope>
    <source>
        <strain evidence="2">IAEA</strain>
    </source>
</reference>
<evidence type="ECO:0000313" key="2">
    <source>
        <dbReference type="Proteomes" id="UP000092445"/>
    </source>
</evidence>
<keyword evidence="2" id="KW-1185">Reference proteome</keyword>
<sequence>MEKFFIGLSAAAGDKLRRAKKTLLIAMGATVASTSSNMYVSRLSLLHISERYEGRQRDLLDLLKQMLAHEALLLAAAKHKKTGQDLLVNMRCKLACVFPNFCDRHPVATVLSSTCRAGVFPRQCKKEPICAQKTHSEFWVPISVNHYPKY</sequence>
<proteinExistence type="predicted"/>
<dbReference type="AlphaFoldDB" id="A0A1B0A501"/>
<accession>A0A1B0A501</accession>
<reference evidence="1" key="2">
    <citation type="submission" date="2020-05" db="UniProtKB">
        <authorList>
            <consortium name="EnsemblMetazoa"/>
        </authorList>
    </citation>
    <scope>IDENTIFICATION</scope>
    <source>
        <strain evidence="1">IAEA</strain>
    </source>
</reference>
<evidence type="ECO:0000313" key="1">
    <source>
        <dbReference type="EnsemblMetazoa" id="GPAI034593-PA"/>
    </source>
</evidence>
<dbReference type="EnsemblMetazoa" id="GPAI034593-RA">
    <property type="protein sequence ID" value="GPAI034593-PA"/>
    <property type="gene ID" value="GPAI034593"/>
</dbReference>
<protein>
    <submittedName>
        <fullName evidence="1">Uncharacterized protein</fullName>
    </submittedName>
</protein>